<evidence type="ECO:0000256" key="3">
    <source>
        <dbReference type="ARBA" id="ARBA00022670"/>
    </source>
</evidence>
<protein>
    <submittedName>
        <fullName evidence="11">Archaeosortase A</fullName>
        <ecNumber evidence="11">3.4.22.-</ecNumber>
    </submittedName>
</protein>
<keyword evidence="7 10" id="KW-0472">Membrane</keyword>
<evidence type="ECO:0000256" key="7">
    <source>
        <dbReference type="ARBA" id="ARBA00023136"/>
    </source>
</evidence>
<evidence type="ECO:0000256" key="9">
    <source>
        <dbReference type="PIRSR" id="PIRSR025737-2"/>
    </source>
</evidence>
<feature type="transmembrane region" description="Helical" evidence="10">
    <location>
        <begin position="42"/>
        <end position="63"/>
    </location>
</feature>
<feature type="active site" description="Acyl-thioester intermediate" evidence="8">
    <location>
        <position position="182"/>
    </location>
</feature>
<keyword evidence="4 10" id="KW-0812">Transmembrane</keyword>
<dbReference type="NCBIfam" id="TIGR04178">
    <property type="entry name" value="exo_archaeo"/>
    <property type="match status" value="1"/>
</dbReference>
<dbReference type="InterPro" id="IPR026392">
    <property type="entry name" value="Exo/Archaeosortase_dom"/>
</dbReference>
<dbReference type="GO" id="GO:0008233">
    <property type="term" value="F:peptidase activity"/>
    <property type="evidence" value="ECO:0007669"/>
    <property type="project" value="UniProtKB-KW"/>
</dbReference>
<evidence type="ECO:0000256" key="8">
    <source>
        <dbReference type="PIRSR" id="PIRSR025737-1"/>
    </source>
</evidence>
<evidence type="ECO:0000256" key="6">
    <source>
        <dbReference type="ARBA" id="ARBA00022989"/>
    </source>
</evidence>
<feature type="transmembrane region" description="Helical" evidence="10">
    <location>
        <begin position="18"/>
        <end position="35"/>
    </location>
</feature>
<dbReference type="EC" id="3.4.22.-" evidence="11"/>
<feature type="transmembrane region" description="Helical" evidence="10">
    <location>
        <begin position="174"/>
        <end position="197"/>
    </location>
</feature>
<feature type="site" description="Transition state stabilizer" evidence="9">
    <location>
        <position position="262"/>
    </location>
</feature>
<evidence type="ECO:0000313" key="12">
    <source>
        <dbReference type="Proteomes" id="UP001596099"/>
    </source>
</evidence>
<feature type="active site" description="Proton donor" evidence="8">
    <location>
        <position position="223"/>
    </location>
</feature>
<name>A0ABD5RHQ2_9EURY</name>
<keyword evidence="5 11" id="KW-0378">Hydrolase</keyword>
<feature type="transmembrane region" description="Helical" evidence="10">
    <location>
        <begin position="209"/>
        <end position="231"/>
    </location>
</feature>
<dbReference type="InterPro" id="IPR014522">
    <property type="entry name" value="ArtA"/>
</dbReference>
<proteinExistence type="predicted"/>
<keyword evidence="2" id="KW-1003">Cell membrane</keyword>
<keyword evidence="3" id="KW-0645">Protease</keyword>
<reference evidence="11 12" key="1">
    <citation type="journal article" date="2019" name="Int. J. Syst. Evol. Microbiol.">
        <title>The Global Catalogue of Microorganisms (GCM) 10K type strain sequencing project: providing services to taxonomists for standard genome sequencing and annotation.</title>
        <authorList>
            <consortium name="The Broad Institute Genomics Platform"/>
            <consortium name="The Broad Institute Genome Sequencing Center for Infectious Disease"/>
            <person name="Wu L."/>
            <person name="Ma J."/>
        </authorList>
    </citation>
    <scope>NUCLEOTIDE SEQUENCE [LARGE SCALE GENOMIC DNA]</scope>
    <source>
        <strain evidence="11 12">CGMCC 1.12543</strain>
    </source>
</reference>
<comment type="caution">
    <text evidence="11">The sequence shown here is derived from an EMBL/GenBank/DDBJ whole genome shotgun (WGS) entry which is preliminary data.</text>
</comment>
<evidence type="ECO:0000256" key="4">
    <source>
        <dbReference type="ARBA" id="ARBA00022692"/>
    </source>
</evidence>
<gene>
    <name evidence="11" type="primary">artA</name>
    <name evidence="11" type="ORF">ACFPYI_00905</name>
</gene>
<feature type="transmembrane region" description="Helical" evidence="10">
    <location>
        <begin position="263"/>
        <end position="281"/>
    </location>
</feature>
<dbReference type="RefSeq" id="WP_247418257.1">
    <property type="nucleotide sequence ID" value="NZ_JALLGW010000001.1"/>
</dbReference>
<dbReference type="GO" id="GO:0006508">
    <property type="term" value="P:proteolysis"/>
    <property type="evidence" value="ECO:0007669"/>
    <property type="project" value="UniProtKB-KW"/>
</dbReference>
<dbReference type="EMBL" id="JBHSQH010000001">
    <property type="protein sequence ID" value="MFC5969878.1"/>
    <property type="molecule type" value="Genomic_DNA"/>
</dbReference>
<evidence type="ECO:0000256" key="10">
    <source>
        <dbReference type="SAM" id="Phobius"/>
    </source>
</evidence>
<evidence type="ECO:0000256" key="2">
    <source>
        <dbReference type="ARBA" id="ARBA00022475"/>
    </source>
</evidence>
<evidence type="ECO:0000313" key="11">
    <source>
        <dbReference type="EMBL" id="MFC5969878.1"/>
    </source>
</evidence>
<feature type="transmembrane region" description="Helical" evidence="10">
    <location>
        <begin position="69"/>
        <end position="89"/>
    </location>
</feature>
<evidence type="ECO:0000256" key="5">
    <source>
        <dbReference type="ARBA" id="ARBA00022801"/>
    </source>
</evidence>
<sequence>MTGVLDVLAWAHRFADPLAWLVVGTFLAAAVLDVADRREARPLAVLGWGLFALFWLTLVHHFAFAQKSIVEGILVVVAVPACLYAGYLLAQGRESLMVLSRAVGVMGLVFFPVQTIDPARQFLIETVTRHTEFGMSLLGQTAPGDFTVVSGAEANPPRPDYRNTFEFYQGDHRITYTILIACTGLGSMAIFAGPILAVRAPLGRKLRALAVSLPVIYVLNLVRNVFIALSFGQSHLQVFPDVVMDLFGTDDPYMVSYYVADRLLAQFVSVIALVAITWFVVRELPEVGVILDDALFMLTGKEYDLAGALGAESATDRPTTQTTDRPMD</sequence>
<comment type="subcellular location">
    <subcellularLocation>
        <location evidence="1">Cell membrane</location>
        <topology evidence="1">Multi-pass membrane protein</topology>
    </subcellularLocation>
</comment>
<evidence type="ECO:0000256" key="1">
    <source>
        <dbReference type="ARBA" id="ARBA00004651"/>
    </source>
</evidence>
<dbReference type="Proteomes" id="UP001596099">
    <property type="component" value="Unassembled WGS sequence"/>
</dbReference>
<feature type="transmembrane region" description="Helical" evidence="10">
    <location>
        <begin position="96"/>
        <end position="113"/>
    </location>
</feature>
<dbReference type="NCBIfam" id="TIGR04125">
    <property type="entry name" value="exosort_PGF_TRM"/>
    <property type="match status" value="1"/>
</dbReference>
<accession>A0ABD5RHQ2</accession>
<dbReference type="GO" id="GO:0005886">
    <property type="term" value="C:plasma membrane"/>
    <property type="evidence" value="ECO:0007669"/>
    <property type="project" value="UniProtKB-SubCell"/>
</dbReference>
<keyword evidence="6 10" id="KW-1133">Transmembrane helix</keyword>
<dbReference type="PIRSF" id="PIRSF025737">
    <property type="entry name" value="Cyco1"/>
    <property type="match status" value="1"/>
</dbReference>
<keyword evidence="12" id="KW-1185">Reference proteome</keyword>
<dbReference type="InterPro" id="IPR019127">
    <property type="entry name" value="Exosortase"/>
</dbReference>
<dbReference type="AlphaFoldDB" id="A0ABD5RHQ2"/>
<organism evidence="11 12">
    <name type="scientific">Halomarina salina</name>
    <dbReference type="NCBI Taxonomy" id="1872699"/>
    <lineage>
        <taxon>Archaea</taxon>
        <taxon>Methanobacteriati</taxon>
        <taxon>Methanobacteriota</taxon>
        <taxon>Stenosarchaea group</taxon>
        <taxon>Halobacteria</taxon>
        <taxon>Halobacteriales</taxon>
        <taxon>Natronomonadaceae</taxon>
        <taxon>Halomarina</taxon>
    </lineage>
</organism>
<dbReference type="Pfam" id="PF09721">
    <property type="entry name" value="Exosortase_EpsH"/>
    <property type="match status" value="1"/>
</dbReference>